<dbReference type="SUPFAM" id="SSF56672">
    <property type="entry name" value="DNA/RNA polymerases"/>
    <property type="match status" value="1"/>
</dbReference>
<evidence type="ECO:0000313" key="3">
    <source>
        <dbReference type="EMBL" id="BBO87026.1"/>
    </source>
</evidence>
<name>A0A5K8A3L8_9BACT</name>
<dbReference type="InterPro" id="IPR000477">
    <property type="entry name" value="RT_dom"/>
</dbReference>
<dbReference type="InterPro" id="IPR043502">
    <property type="entry name" value="DNA/RNA_pol_sf"/>
</dbReference>
<reference evidence="3 4" key="1">
    <citation type="submission" date="2019-11" db="EMBL/GenBank/DDBJ databases">
        <title>Comparative genomics of hydrocarbon-degrading Desulfosarcina strains.</title>
        <authorList>
            <person name="Watanabe M."/>
            <person name="Kojima H."/>
            <person name="Fukui M."/>
        </authorList>
    </citation>
    <scope>NUCLEOTIDE SEQUENCE [LARGE SCALE GENOMIC DNA]</scope>
    <source>
        <strain evidence="4">oXyS1</strain>
    </source>
</reference>
<dbReference type="PANTHER" id="PTHR34047">
    <property type="entry name" value="NUCLEAR INTRON MATURASE 1, MITOCHONDRIAL-RELATED"/>
    <property type="match status" value="1"/>
</dbReference>
<dbReference type="Proteomes" id="UP000422108">
    <property type="component" value="Chromosome"/>
</dbReference>
<organism evidence="3 4">
    <name type="scientific">Desulfosarcina ovata subsp. ovata</name>
    <dbReference type="NCBI Taxonomy" id="2752305"/>
    <lineage>
        <taxon>Bacteria</taxon>
        <taxon>Pseudomonadati</taxon>
        <taxon>Thermodesulfobacteriota</taxon>
        <taxon>Desulfobacteria</taxon>
        <taxon>Desulfobacterales</taxon>
        <taxon>Desulfosarcinaceae</taxon>
        <taxon>Desulfosarcina</taxon>
    </lineage>
</organism>
<dbReference type="EMBL" id="AP021879">
    <property type="protein sequence ID" value="BBO87026.1"/>
    <property type="molecule type" value="Genomic_DNA"/>
</dbReference>
<dbReference type="Pfam" id="PF00078">
    <property type="entry name" value="RVT_1"/>
    <property type="match status" value="1"/>
</dbReference>
<feature type="domain" description="Reverse transcriptase" evidence="2">
    <location>
        <begin position="7"/>
        <end position="102"/>
    </location>
</feature>
<sequence length="132" mass="15609">MQVLQEEWDSTFSDFSYGFRPKRSAHQAIKQSQRYLKQGYRWVVDMDLDKFFDRVNHDKLMSVVLKRVRDRRVNDLIQSFLRSVVEHEGSLVKTEMGTPQGGLCKALHNPPYAKFAIMQSKSLNVQYFQHMH</sequence>
<dbReference type="PANTHER" id="PTHR34047:SF8">
    <property type="entry name" value="PROTEIN YKFC"/>
    <property type="match status" value="1"/>
</dbReference>
<comment type="similarity">
    <text evidence="1">Belongs to the bacterial reverse transcriptase family.</text>
</comment>
<evidence type="ECO:0000313" key="4">
    <source>
        <dbReference type="Proteomes" id="UP000422108"/>
    </source>
</evidence>
<dbReference type="CDD" id="cd01651">
    <property type="entry name" value="RT_G2_intron"/>
    <property type="match status" value="1"/>
</dbReference>
<protein>
    <recommendedName>
        <fullName evidence="2">Reverse transcriptase domain-containing protein</fullName>
    </recommendedName>
</protein>
<proteinExistence type="inferred from homology"/>
<evidence type="ECO:0000256" key="1">
    <source>
        <dbReference type="ARBA" id="ARBA00034120"/>
    </source>
</evidence>
<dbReference type="InterPro" id="IPR051083">
    <property type="entry name" value="GrpII_Intron_Splice-Mob/Def"/>
</dbReference>
<dbReference type="AlphaFoldDB" id="A0A5K8A3L8"/>
<accession>A0A5K8A3L8</accession>
<evidence type="ECO:0000259" key="2">
    <source>
        <dbReference type="Pfam" id="PF00078"/>
    </source>
</evidence>
<gene>
    <name evidence="3" type="ORF">DSCOOX_02060</name>
</gene>
<keyword evidence="4" id="KW-1185">Reference proteome</keyword>